<reference evidence="2" key="1">
    <citation type="submission" date="2022-10" db="EMBL/GenBank/DDBJ databases">
        <title>Tapping the CABI collections for fungal endophytes: first genome assemblies for Collariella, Neodidymelliopsis, Ascochyta clinopodiicola, Didymella pomorum, Didymosphaeria variabile, Neocosmospora piperis and Neocucurbitaria cava.</title>
        <authorList>
            <person name="Hill R."/>
        </authorList>
    </citation>
    <scope>NUCLEOTIDE SEQUENCE</scope>
    <source>
        <strain evidence="2">IMI 355082</strain>
    </source>
</reference>
<proteinExistence type="predicted"/>
<sequence length="69" mass="8047">MSSVQRSLQAARSVGEAYEASPAKRPGSWWARLWHSRYKETGMESLRWNCCRKTVPNNLWNGAWNVDFM</sequence>
<organism evidence="2 3">
    <name type="scientific">Gnomoniopsis smithogilvyi</name>
    <dbReference type="NCBI Taxonomy" id="1191159"/>
    <lineage>
        <taxon>Eukaryota</taxon>
        <taxon>Fungi</taxon>
        <taxon>Dikarya</taxon>
        <taxon>Ascomycota</taxon>
        <taxon>Pezizomycotina</taxon>
        <taxon>Sordariomycetes</taxon>
        <taxon>Sordariomycetidae</taxon>
        <taxon>Diaporthales</taxon>
        <taxon>Gnomoniaceae</taxon>
        <taxon>Gnomoniopsis</taxon>
    </lineage>
</organism>
<name>A0A9W8YSP3_9PEZI</name>
<dbReference type="Proteomes" id="UP001140453">
    <property type="component" value="Unassembled WGS sequence"/>
</dbReference>
<protein>
    <submittedName>
        <fullName evidence="2">Uncharacterized protein</fullName>
    </submittedName>
</protein>
<gene>
    <name evidence="2" type="ORF">N0V93_004587</name>
</gene>
<comment type="caution">
    <text evidence="2">The sequence shown here is derived from an EMBL/GenBank/DDBJ whole genome shotgun (WGS) entry which is preliminary data.</text>
</comment>
<dbReference type="AlphaFoldDB" id="A0A9W8YSP3"/>
<evidence type="ECO:0000313" key="3">
    <source>
        <dbReference type="Proteomes" id="UP001140453"/>
    </source>
</evidence>
<feature type="region of interest" description="Disordered" evidence="1">
    <location>
        <begin position="1"/>
        <end position="25"/>
    </location>
</feature>
<accession>A0A9W8YSP3</accession>
<keyword evidence="3" id="KW-1185">Reference proteome</keyword>
<dbReference type="EMBL" id="JAPEVB010000003">
    <property type="protein sequence ID" value="KAJ4390988.1"/>
    <property type="molecule type" value="Genomic_DNA"/>
</dbReference>
<evidence type="ECO:0000256" key="1">
    <source>
        <dbReference type="SAM" id="MobiDB-lite"/>
    </source>
</evidence>
<feature type="compositionally biased region" description="Polar residues" evidence="1">
    <location>
        <begin position="1"/>
        <end position="10"/>
    </location>
</feature>
<evidence type="ECO:0000313" key="2">
    <source>
        <dbReference type="EMBL" id="KAJ4390988.1"/>
    </source>
</evidence>